<feature type="region of interest" description="Disordered" evidence="2">
    <location>
        <begin position="1"/>
        <end position="26"/>
    </location>
</feature>
<accession>A0A816VJ40</accession>
<protein>
    <submittedName>
        <fullName evidence="4">(rape) hypothetical protein</fullName>
    </submittedName>
</protein>
<reference evidence="4" key="1">
    <citation type="submission" date="2021-01" db="EMBL/GenBank/DDBJ databases">
        <authorList>
            <consortium name="Genoscope - CEA"/>
            <person name="William W."/>
        </authorList>
    </citation>
    <scope>NUCLEOTIDE SEQUENCE</scope>
</reference>
<evidence type="ECO:0000313" key="4">
    <source>
        <dbReference type="EMBL" id="CAF2126160.1"/>
    </source>
</evidence>
<dbReference type="InterPro" id="IPR004883">
    <property type="entry name" value="LOB"/>
</dbReference>
<evidence type="ECO:0000259" key="3">
    <source>
        <dbReference type="PROSITE" id="PS50891"/>
    </source>
</evidence>
<feature type="region of interest" description="Disordered" evidence="2">
    <location>
        <begin position="243"/>
        <end position="266"/>
    </location>
</feature>
<dbReference type="Proteomes" id="UP001295469">
    <property type="component" value="Chromosome A03"/>
</dbReference>
<dbReference type="EMBL" id="HG994357">
    <property type="protein sequence ID" value="CAF2126160.1"/>
    <property type="molecule type" value="Genomic_DNA"/>
</dbReference>
<dbReference type="PANTHER" id="PTHR31529:SF12">
    <property type="entry name" value="LOB DOMAIN-CONTAINING PROTEIN 20"/>
    <property type="match status" value="1"/>
</dbReference>
<dbReference type="PANTHER" id="PTHR31529">
    <property type="entry name" value="LOB DOMAIN CONTAINING PROTEIN"/>
    <property type="match status" value="1"/>
</dbReference>
<gene>
    <name evidence="4" type="ORF">DARMORV10_A03P33390.1</name>
</gene>
<feature type="domain" description="LOB" evidence="3">
    <location>
        <begin position="51"/>
        <end position="152"/>
    </location>
</feature>
<name>A0A816VJ40_BRANA</name>
<organism evidence="4">
    <name type="scientific">Brassica napus</name>
    <name type="common">Rape</name>
    <dbReference type="NCBI Taxonomy" id="3708"/>
    <lineage>
        <taxon>Eukaryota</taxon>
        <taxon>Viridiplantae</taxon>
        <taxon>Streptophyta</taxon>
        <taxon>Embryophyta</taxon>
        <taxon>Tracheophyta</taxon>
        <taxon>Spermatophyta</taxon>
        <taxon>Magnoliopsida</taxon>
        <taxon>eudicotyledons</taxon>
        <taxon>Gunneridae</taxon>
        <taxon>Pentapetalae</taxon>
        <taxon>rosids</taxon>
        <taxon>malvids</taxon>
        <taxon>Brassicales</taxon>
        <taxon>Brassicaceae</taxon>
        <taxon>Brassiceae</taxon>
        <taxon>Brassica</taxon>
    </lineage>
</organism>
<evidence type="ECO:0000256" key="1">
    <source>
        <dbReference type="ARBA" id="ARBA00005474"/>
    </source>
</evidence>
<dbReference type="PROSITE" id="PS50891">
    <property type="entry name" value="LOB"/>
    <property type="match status" value="1"/>
</dbReference>
<feature type="compositionally biased region" description="Basic and acidic residues" evidence="2">
    <location>
        <begin position="1"/>
        <end position="15"/>
    </location>
</feature>
<comment type="similarity">
    <text evidence="1">Belongs to the LOB domain-containing protein family.</text>
</comment>
<sequence>MADQQRSHSTSDSRRKSSAAGKRTLQRITTSSFSSGGAMAATATTGTGTASPCGACKFLRRKCASGCIFAPHFGSDQGAARFAAVHKVFGASNVSKLLHHIPVNRRHDAVVTISYEAQARLSDPVYGCVSTILALQQQVNLFFNLCFFHILVYYIDGFSIAELSLVQSQLVNSRVAMANVMQQQQSHHHQQQQQLFVMQQPEYSNNSSASTTLAGAAMNRFTATAAAAVGYDVMSPANLEHSLQPMPRHQTSRQSQHEDEDESGTDFSVAVGSTAVAAEVIFPAEGFHRI</sequence>
<evidence type="ECO:0000256" key="2">
    <source>
        <dbReference type="SAM" id="MobiDB-lite"/>
    </source>
</evidence>
<dbReference type="Pfam" id="PF03195">
    <property type="entry name" value="LOB"/>
    <property type="match status" value="1"/>
</dbReference>
<dbReference type="AlphaFoldDB" id="A0A816VJ40"/>
<proteinExistence type="inferred from homology"/>